<dbReference type="RefSeq" id="WP_040099782.1">
    <property type="nucleotide sequence ID" value="NZ_JWJD01000004.1"/>
</dbReference>
<reference evidence="1 2" key="1">
    <citation type="submission" date="2014-12" db="EMBL/GenBank/DDBJ databases">
        <title>Genomes of Geoalkalibacter ferrihydriticus and Geoalkalibacter subterraneus, two haloalkaliphilic metal-reducing members of the Geobacteraceae.</title>
        <authorList>
            <person name="Badalamenti J.P."/>
            <person name="Torres C.I."/>
            <person name="Krajmalnik-Brown R."/>
            <person name="Bond D.R."/>
        </authorList>
    </citation>
    <scope>NUCLEOTIDE SEQUENCE [LARGE SCALE GENOMIC DNA]</scope>
    <source>
        <strain evidence="1 2">DSM 17813</strain>
    </source>
</reference>
<evidence type="ECO:0000313" key="2">
    <source>
        <dbReference type="Proteomes" id="UP000035068"/>
    </source>
</evidence>
<gene>
    <name evidence="1" type="ORF">GFER_11575</name>
</gene>
<accession>A0A0C2HTS5</accession>
<name>A0A0C2HTS5_9BACT</name>
<dbReference type="Proteomes" id="UP000035068">
    <property type="component" value="Unassembled WGS sequence"/>
</dbReference>
<proteinExistence type="predicted"/>
<dbReference type="InterPro" id="IPR047679">
    <property type="entry name" value="BREX_BrxC"/>
</dbReference>
<comment type="caution">
    <text evidence="1">The sequence shown here is derived from an EMBL/GenBank/DDBJ whole genome shotgun (WGS) entry which is preliminary data.</text>
</comment>
<dbReference type="EMBL" id="JWJD01000004">
    <property type="protein sequence ID" value="KIH76252.1"/>
    <property type="molecule type" value="Genomic_DNA"/>
</dbReference>
<organism evidence="1 2">
    <name type="scientific">Geoalkalibacter ferrihydriticus DSM 17813</name>
    <dbReference type="NCBI Taxonomy" id="1121915"/>
    <lineage>
        <taxon>Bacteria</taxon>
        <taxon>Pseudomonadati</taxon>
        <taxon>Thermodesulfobacteriota</taxon>
        <taxon>Desulfuromonadia</taxon>
        <taxon>Desulfuromonadales</taxon>
        <taxon>Geoalkalibacteraceae</taxon>
        <taxon>Geoalkalibacter</taxon>
    </lineage>
</organism>
<protein>
    <recommendedName>
        <fullName evidence="3">ATPase</fullName>
    </recommendedName>
</protein>
<dbReference type="NCBIfam" id="NF033441">
    <property type="entry name" value="BREX_BrxC"/>
    <property type="match status" value="1"/>
</dbReference>
<sequence>MATIRTLFDSSRALSRPIEKVITYQNRSEAQLRTEISEYVVTENIEENFADLLKKMQAAMQGGDGHEIGVWVSGFYGSGKSSFTKYLGFALDRGMKLGDDSFLHLLQNQLKTVPVRALFNQVSATYDAAVIFLDLASEMLAGASMEDISTVLYLKVLQWAGYSEDLKVAELERMLEMDGRLDSFLSRASEELDGIDWKEVRNQPLVANQIAARLACEFYPKLFPKAEDFQNLTLHVSKSELKRAEEMVELVRRKSGKKNILFIVDEVGQYVSAKPNLILNLDGLAKNLRQIGGGTVWLFATAQQTLTEDNISAMLNAPGLFKLKDRFPIQIHLEASDIKEICHKRLLTKSTPGEQELGKWFDNHGPSLRTATQLRDCGVYETGLGRKTFVDLYPFLPAHFEILLQLLGRLARKTGGLGLRSAIKVVQEVLVERSGQQNSLADEPVGHLANTVTFYDALRRDIQTSYAHIVEGVEAVVHRFPTEQLYNQVAKSIAVLQILENLPVTANNIAALLQPTVDAPARKDEVEKAIAAMLKDGMIPLGEKNGSLRFLTQTGITLQKQFDLIEFRQVDLRAEVNGVLRSIFKPLPSARLSGVRPVTAGLKIVIGGGQSVSLEGEKEAIQFHVEFVPAVSYDETRNERENESRTARERVSIFLIGRADPEADQLATTLVRCRKFLDQHRTASDPETQEFVRIIVERLTRTANELERKLQAALLAGSFIAHGAHQPVSERGADVMEAAKSFLADAAARVFDRYPEAPHQADTGLAEKFLKTPLDRITTAEDPLGLVSRAGGRAQIRTDHKAIVSIKDFLGQQGQVEGRRLLDHFAAPSFGWAKDTIRYLLAGAFLGGEIKLRIAGHDHVVKNDETFAAFSSNRAIGAVGISLRQERPDPEALVRASDRLRVLTGENILPLEDEIAAAAKKYFPSYQAAFAPLAMELCALGLDNTDQADRAENLANDLTEVVSGDGSDAVKRMGGIESPLYDSLIWGRKLKMGLDNGLRSTLTHLTRLRRDIEGLPDSGIPARLKETAAEPLATVSDILGRDSFFDEISSLGTAAAEIDRLVAAAVNDLSGQQAELIAAEEEKWSGSPDWNNLLEAEREWFISQTGTLTVKAEGNLDGLRKLLSHDFTLNHQLRDLASTMSEMAATNKTKKRDPEPEVKDVEVTELVVPKVFTSTNDIDLLIAELNKLRARFYLDKKVRIRWKEID</sequence>
<dbReference type="AlphaFoldDB" id="A0A0C2HTS5"/>
<evidence type="ECO:0008006" key="3">
    <source>
        <dbReference type="Google" id="ProtNLM"/>
    </source>
</evidence>
<evidence type="ECO:0000313" key="1">
    <source>
        <dbReference type="EMBL" id="KIH76252.1"/>
    </source>
</evidence>
<keyword evidence="2" id="KW-1185">Reference proteome</keyword>